<dbReference type="PANTHER" id="PTHR23511:SF34">
    <property type="entry name" value="SYNAPTIC VESICLE GLYCOPROTEIN 2"/>
    <property type="match status" value="1"/>
</dbReference>
<dbReference type="Gene3D" id="1.20.1250.20">
    <property type="entry name" value="MFS general substrate transporter like domains"/>
    <property type="match status" value="1"/>
</dbReference>
<dbReference type="AlphaFoldDB" id="A0A0Q3TF22"/>
<dbReference type="CDD" id="cd17316">
    <property type="entry name" value="MFS_SV2_like"/>
    <property type="match status" value="1"/>
</dbReference>
<organism evidence="8 9">
    <name type="scientific">Heyndrickxia shackletonii</name>
    <dbReference type="NCBI Taxonomy" id="157838"/>
    <lineage>
        <taxon>Bacteria</taxon>
        <taxon>Bacillati</taxon>
        <taxon>Bacillota</taxon>
        <taxon>Bacilli</taxon>
        <taxon>Bacillales</taxon>
        <taxon>Bacillaceae</taxon>
        <taxon>Heyndrickxia</taxon>
    </lineage>
</organism>
<keyword evidence="2" id="KW-0813">Transport</keyword>
<evidence type="ECO:0000256" key="4">
    <source>
        <dbReference type="ARBA" id="ARBA00022989"/>
    </source>
</evidence>
<evidence type="ECO:0000256" key="3">
    <source>
        <dbReference type="ARBA" id="ARBA00022692"/>
    </source>
</evidence>
<feature type="transmembrane region" description="Helical" evidence="6">
    <location>
        <begin position="262"/>
        <end position="287"/>
    </location>
</feature>
<feature type="transmembrane region" description="Helical" evidence="6">
    <location>
        <begin position="87"/>
        <end position="104"/>
    </location>
</feature>
<accession>A0A0Q3TF22</accession>
<dbReference type="PATRIC" id="fig|157838.3.peg.171"/>
<dbReference type="InterPro" id="IPR005828">
    <property type="entry name" value="MFS_sugar_transport-like"/>
</dbReference>
<dbReference type="GO" id="GO:0005886">
    <property type="term" value="C:plasma membrane"/>
    <property type="evidence" value="ECO:0007669"/>
    <property type="project" value="UniProtKB-SubCell"/>
</dbReference>
<reference evidence="8 9" key="1">
    <citation type="submission" date="2015-09" db="EMBL/GenBank/DDBJ databases">
        <title>Genome sequencing project for genomic taxonomy and phylogenomics of Bacillus-like bacteria.</title>
        <authorList>
            <person name="Liu B."/>
            <person name="Wang J."/>
            <person name="Zhu Y."/>
            <person name="Liu G."/>
            <person name="Chen Q."/>
            <person name="Chen Z."/>
            <person name="Lan J."/>
            <person name="Che J."/>
            <person name="Ge C."/>
            <person name="Shi H."/>
            <person name="Pan Z."/>
            <person name="Liu X."/>
        </authorList>
    </citation>
    <scope>NUCLEOTIDE SEQUENCE [LARGE SCALE GENOMIC DNA]</scope>
    <source>
        <strain evidence="8 9">LMG 18435</strain>
    </source>
</reference>
<keyword evidence="9" id="KW-1185">Reference proteome</keyword>
<feature type="transmembrane region" description="Helical" evidence="6">
    <location>
        <begin position="145"/>
        <end position="165"/>
    </location>
</feature>
<evidence type="ECO:0000256" key="1">
    <source>
        <dbReference type="ARBA" id="ARBA00004651"/>
    </source>
</evidence>
<feature type="transmembrane region" description="Helical" evidence="6">
    <location>
        <begin position="383"/>
        <end position="407"/>
    </location>
</feature>
<evidence type="ECO:0000256" key="5">
    <source>
        <dbReference type="ARBA" id="ARBA00023136"/>
    </source>
</evidence>
<evidence type="ECO:0000256" key="2">
    <source>
        <dbReference type="ARBA" id="ARBA00022448"/>
    </source>
</evidence>
<gene>
    <name evidence="8" type="ORF">AN964_00785</name>
</gene>
<feature type="transmembrane region" description="Helical" evidence="6">
    <location>
        <begin position="177"/>
        <end position="196"/>
    </location>
</feature>
<protein>
    <submittedName>
        <fullName evidence="8">MFS transporter</fullName>
    </submittedName>
</protein>
<evidence type="ECO:0000313" key="9">
    <source>
        <dbReference type="Proteomes" id="UP000051888"/>
    </source>
</evidence>
<evidence type="ECO:0000256" key="6">
    <source>
        <dbReference type="SAM" id="Phobius"/>
    </source>
</evidence>
<dbReference type="GO" id="GO:0022857">
    <property type="term" value="F:transmembrane transporter activity"/>
    <property type="evidence" value="ECO:0007669"/>
    <property type="project" value="InterPro"/>
</dbReference>
<sequence length="461" mass="50384">MEGTIGKRLDLLSIGKGHKKAVVLISIGLFFEFFELFLASVLSSVLGEKFHVSSSLMPLLLGSSFLGMFVGAILLSGIADRYGRKNAFLLNLGIYSVFTFLIVLSPNVGLIILFRFLAGMGLGAQPALCDTYLSEIIPSAKRGKYIAWAYTLAFLAVPIEGFLARGLVPLTPLGLEGWRWMFLIGSIGAVIVFMQLRHLPESPRWLESVGRTKEAEEIVKSLSGNSQVPNVKHVQKANKSTQVSNSKLYADVFQKRYMKRTIMLYIFQIFQTLGYYGFGTLAPLVLAAKGYTITHSLEFVALSFIGYPLGSLLSVPLIERIDRKWLVCLSAFCMGVFGILFGMGNSAAMIVLFGFIYTLCSNVFSNAYHILQAEIFPTDIRATATGVAYSISRIMSGLMPFILLPVLNKSGATAMYSIVAAAMIIVILDIALLAPPTRGRSLETIDGTNEQTIVDPTQVTS</sequence>
<dbReference type="InterPro" id="IPR036259">
    <property type="entry name" value="MFS_trans_sf"/>
</dbReference>
<feature type="transmembrane region" description="Helical" evidence="6">
    <location>
        <begin position="349"/>
        <end position="371"/>
    </location>
</feature>
<comment type="subcellular location">
    <subcellularLocation>
        <location evidence="1">Cell membrane</location>
        <topology evidence="1">Multi-pass membrane protein</topology>
    </subcellularLocation>
</comment>
<dbReference type="SUPFAM" id="SSF103473">
    <property type="entry name" value="MFS general substrate transporter"/>
    <property type="match status" value="1"/>
</dbReference>
<feature type="transmembrane region" description="Helical" evidence="6">
    <location>
        <begin position="21"/>
        <end position="43"/>
    </location>
</feature>
<dbReference type="PROSITE" id="PS00217">
    <property type="entry name" value="SUGAR_TRANSPORT_2"/>
    <property type="match status" value="1"/>
</dbReference>
<dbReference type="STRING" id="157838.AN964_00785"/>
<feature type="transmembrane region" description="Helical" evidence="6">
    <location>
        <begin position="413"/>
        <end position="434"/>
    </location>
</feature>
<keyword evidence="3 6" id="KW-0812">Transmembrane</keyword>
<feature type="domain" description="Major facilitator superfamily (MFS) profile" evidence="7">
    <location>
        <begin position="21"/>
        <end position="438"/>
    </location>
</feature>
<dbReference type="Pfam" id="PF00083">
    <property type="entry name" value="Sugar_tr"/>
    <property type="match status" value="1"/>
</dbReference>
<dbReference type="InterPro" id="IPR020846">
    <property type="entry name" value="MFS_dom"/>
</dbReference>
<comment type="caution">
    <text evidence="8">The sequence shown here is derived from an EMBL/GenBank/DDBJ whole genome shotgun (WGS) entry which is preliminary data.</text>
</comment>
<dbReference type="PROSITE" id="PS50850">
    <property type="entry name" value="MFS"/>
    <property type="match status" value="1"/>
</dbReference>
<feature type="transmembrane region" description="Helical" evidence="6">
    <location>
        <begin position="110"/>
        <end position="133"/>
    </location>
</feature>
<evidence type="ECO:0000259" key="7">
    <source>
        <dbReference type="PROSITE" id="PS50850"/>
    </source>
</evidence>
<evidence type="ECO:0000313" key="8">
    <source>
        <dbReference type="EMBL" id="KQL52217.1"/>
    </source>
</evidence>
<name>A0A0Q3TF22_9BACI</name>
<keyword evidence="4 6" id="KW-1133">Transmembrane helix</keyword>
<dbReference type="InterPro" id="IPR005829">
    <property type="entry name" value="Sugar_transporter_CS"/>
</dbReference>
<feature type="transmembrane region" description="Helical" evidence="6">
    <location>
        <begin position="325"/>
        <end position="343"/>
    </location>
</feature>
<feature type="transmembrane region" description="Helical" evidence="6">
    <location>
        <begin position="55"/>
        <end position="75"/>
    </location>
</feature>
<proteinExistence type="predicted"/>
<keyword evidence="5 6" id="KW-0472">Membrane</keyword>
<feature type="transmembrane region" description="Helical" evidence="6">
    <location>
        <begin position="299"/>
        <end position="318"/>
    </location>
</feature>
<dbReference type="RefSeq" id="WP_055737897.1">
    <property type="nucleotide sequence ID" value="NZ_JAAIWL010000052.1"/>
</dbReference>
<dbReference type="Proteomes" id="UP000051888">
    <property type="component" value="Unassembled WGS sequence"/>
</dbReference>
<dbReference type="PANTHER" id="PTHR23511">
    <property type="entry name" value="SYNAPTIC VESICLE GLYCOPROTEIN 2"/>
    <property type="match status" value="1"/>
</dbReference>
<dbReference type="EMBL" id="LJJC01000004">
    <property type="protein sequence ID" value="KQL52217.1"/>
    <property type="molecule type" value="Genomic_DNA"/>
</dbReference>
<dbReference type="OrthoDB" id="9787026at2"/>